<evidence type="ECO:0000256" key="3">
    <source>
        <dbReference type="ARBA" id="ARBA00022448"/>
    </source>
</evidence>
<keyword evidence="6" id="KW-0472">Membrane</keyword>
<name>A0ABZ1BRH7_9FIRM</name>
<keyword evidence="8" id="KW-0175">Coiled coil</keyword>
<gene>
    <name evidence="10" type="ORF">VLY81_03795</name>
</gene>
<sequence>MPANVFATCQPPRGIAGGVAALAVILSLAAPGILALAQTASPAGAVSLEQAIALAVTGPALEIARIQLAGAKLDFERAMADNLLSGSPLAEQMARNELRRAEHDFRESHFQAVSSVVGAYLGVLTASNGVRVAELQQRIAEAALDAAQEKARAGMLGPLDLEDARHAARTAQQDLAEARISLEEAVGQLAAALGYPETMPSVDALQLPQDLPRLPVLDTDEAVAAALTRSDLMTWHDEAVDIARKQLQQAQAEQAPAMDVTAREQAVQSAELQRRQARLDLERSVRSALARAATAARRLELAEAAVRLEQQRLDAVRQQQQAGLKTAQAVMQAEVAALQAHRGYLTAVQEYLTRLVELRRLLGEEPGLGPSTAEAMGVATGEAGSTR</sequence>
<evidence type="ECO:0000256" key="7">
    <source>
        <dbReference type="ARBA" id="ARBA00023237"/>
    </source>
</evidence>
<keyword evidence="11" id="KW-1185">Reference proteome</keyword>
<dbReference type="EMBL" id="CP141614">
    <property type="protein sequence ID" value="WRP15299.1"/>
    <property type="molecule type" value="Genomic_DNA"/>
</dbReference>
<comment type="similarity">
    <text evidence="2">Belongs to the outer membrane factor (OMF) (TC 1.B.17) family.</text>
</comment>
<evidence type="ECO:0000313" key="10">
    <source>
        <dbReference type="EMBL" id="WRP15299.1"/>
    </source>
</evidence>
<reference evidence="11" key="1">
    <citation type="submission" date="2023-12" db="EMBL/GenBank/DDBJ databases">
        <title>Novel isolates from deep terrestrial aquifers shed light on the physiology and ecology of the class Limnochordia.</title>
        <authorList>
            <person name="Karnachuk O.V."/>
            <person name="Lukina A.P."/>
            <person name="Avakyan M.R."/>
            <person name="Kadnikov V."/>
            <person name="Begmatov S."/>
            <person name="Beletsky A.V."/>
            <person name="Mardanov A.V."/>
            <person name="Ravin N.V."/>
        </authorList>
    </citation>
    <scope>NUCLEOTIDE SEQUENCE [LARGE SCALE GENOMIC DNA]</scope>
    <source>
        <strain evidence="11">LN</strain>
    </source>
</reference>
<evidence type="ECO:0000256" key="4">
    <source>
        <dbReference type="ARBA" id="ARBA00022452"/>
    </source>
</evidence>
<dbReference type="Proteomes" id="UP001333102">
    <property type="component" value="Chromosome"/>
</dbReference>
<dbReference type="InterPro" id="IPR003423">
    <property type="entry name" value="OMP_efflux"/>
</dbReference>
<dbReference type="Pfam" id="PF02321">
    <property type="entry name" value="OEP"/>
    <property type="match status" value="2"/>
</dbReference>
<evidence type="ECO:0000313" key="11">
    <source>
        <dbReference type="Proteomes" id="UP001333102"/>
    </source>
</evidence>
<evidence type="ECO:0000256" key="1">
    <source>
        <dbReference type="ARBA" id="ARBA00004442"/>
    </source>
</evidence>
<evidence type="ECO:0000256" key="9">
    <source>
        <dbReference type="SAM" id="MobiDB-lite"/>
    </source>
</evidence>
<keyword evidence="5" id="KW-0812">Transmembrane</keyword>
<keyword evidence="3" id="KW-0813">Transport</keyword>
<dbReference type="InterPro" id="IPR051906">
    <property type="entry name" value="TolC-like"/>
</dbReference>
<feature type="coiled-coil region" evidence="8">
    <location>
        <begin position="130"/>
        <end position="188"/>
    </location>
</feature>
<evidence type="ECO:0000256" key="2">
    <source>
        <dbReference type="ARBA" id="ARBA00007613"/>
    </source>
</evidence>
<feature type="region of interest" description="Disordered" evidence="9">
    <location>
        <begin position="366"/>
        <end position="387"/>
    </location>
</feature>
<dbReference type="PANTHER" id="PTHR30026:SF20">
    <property type="entry name" value="OUTER MEMBRANE PROTEIN TOLC"/>
    <property type="match status" value="1"/>
</dbReference>
<evidence type="ECO:0000256" key="8">
    <source>
        <dbReference type="SAM" id="Coils"/>
    </source>
</evidence>
<dbReference type="RefSeq" id="WP_324669699.1">
    <property type="nucleotide sequence ID" value="NZ_CP141614.1"/>
</dbReference>
<protein>
    <submittedName>
        <fullName evidence="10">TolC family protein</fullName>
    </submittedName>
</protein>
<evidence type="ECO:0000256" key="6">
    <source>
        <dbReference type="ARBA" id="ARBA00023136"/>
    </source>
</evidence>
<keyword evidence="4" id="KW-1134">Transmembrane beta strand</keyword>
<organism evidence="10 11">
    <name type="scientific">Geochorda subterranea</name>
    <dbReference type="NCBI Taxonomy" id="3109564"/>
    <lineage>
        <taxon>Bacteria</taxon>
        <taxon>Bacillati</taxon>
        <taxon>Bacillota</taxon>
        <taxon>Limnochordia</taxon>
        <taxon>Limnochordales</taxon>
        <taxon>Geochordaceae</taxon>
        <taxon>Geochorda</taxon>
    </lineage>
</organism>
<comment type="subcellular location">
    <subcellularLocation>
        <location evidence="1">Cell outer membrane</location>
    </subcellularLocation>
</comment>
<evidence type="ECO:0000256" key="5">
    <source>
        <dbReference type="ARBA" id="ARBA00022692"/>
    </source>
</evidence>
<proteinExistence type="inferred from homology"/>
<dbReference type="PANTHER" id="PTHR30026">
    <property type="entry name" value="OUTER MEMBRANE PROTEIN TOLC"/>
    <property type="match status" value="1"/>
</dbReference>
<keyword evidence="7" id="KW-0998">Cell outer membrane</keyword>
<accession>A0ABZ1BRH7</accession>
<dbReference type="Gene3D" id="1.20.1600.10">
    <property type="entry name" value="Outer membrane efflux proteins (OEP)"/>
    <property type="match status" value="2"/>
</dbReference>
<dbReference type="SUPFAM" id="SSF56954">
    <property type="entry name" value="Outer membrane efflux proteins (OEP)"/>
    <property type="match status" value="1"/>
</dbReference>